<sequence length="105" mass="10955">MIPVMVLASVAVLVLLVTILCAVGIVPRNRAAGIRIPALLASDEGWRRGHRSAILPTAVGAFASVAMAIACLVQPSLQSYGPALVTLTLVAPLAWAVFRANRTAR</sequence>
<evidence type="ECO:0000313" key="2">
    <source>
        <dbReference type="EMBL" id="TFB87269.1"/>
    </source>
</evidence>
<keyword evidence="3" id="KW-1185">Reference proteome</keyword>
<keyword evidence="1" id="KW-1133">Transmembrane helix</keyword>
<feature type="transmembrane region" description="Helical" evidence="1">
    <location>
        <begin position="6"/>
        <end position="26"/>
    </location>
</feature>
<accession>A0ABY2IF84</accession>
<organism evidence="2 3">
    <name type="scientific">Cryobacterium algoricola</name>
    <dbReference type="NCBI Taxonomy" id="1259183"/>
    <lineage>
        <taxon>Bacteria</taxon>
        <taxon>Bacillati</taxon>
        <taxon>Actinomycetota</taxon>
        <taxon>Actinomycetes</taxon>
        <taxon>Micrococcales</taxon>
        <taxon>Microbacteriaceae</taxon>
        <taxon>Cryobacterium</taxon>
    </lineage>
</organism>
<dbReference type="Pfam" id="PF13630">
    <property type="entry name" value="SdpI"/>
    <property type="match status" value="1"/>
</dbReference>
<proteinExistence type="predicted"/>
<feature type="transmembrane region" description="Helical" evidence="1">
    <location>
        <begin position="53"/>
        <end position="73"/>
    </location>
</feature>
<reference evidence="2 3" key="1">
    <citation type="submission" date="2019-03" db="EMBL/GenBank/DDBJ databases">
        <title>Genomics of glacier-inhabiting Cryobacterium strains.</title>
        <authorList>
            <person name="Liu Q."/>
            <person name="Xin Y.-H."/>
        </authorList>
    </citation>
    <scope>NUCLEOTIDE SEQUENCE [LARGE SCALE GENOMIC DNA]</scope>
    <source>
        <strain evidence="2 3">MDB2-B</strain>
    </source>
</reference>
<protein>
    <submittedName>
        <fullName evidence="2">SdpI family protein</fullName>
    </submittedName>
</protein>
<evidence type="ECO:0000256" key="1">
    <source>
        <dbReference type="SAM" id="Phobius"/>
    </source>
</evidence>
<dbReference type="Proteomes" id="UP000297608">
    <property type="component" value="Unassembled WGS sequence"/>
</dbReference>
<keyword evidence="1" id="KW-0812">Transmembrane</keyword>
<name>A0ABY2IF84_9MICO</name>
<keyword evidence="1" id="KW-0472">Membrane</keyword>
<evidence type="ECO:0000313" key="3">
    <source>
        <dbReference type="Proteomes" id="UP000297608"/>
    </source>
</evidence>
<comment type="caution">
    <text evidence="2">The sequence shown here is derived from an EMBL/GenBank/DDBJ whole genome shotgun (WGS) entry which is preliminary data.</text>
</comment>
<dbReference type="EMBL" id="SOFG01000011">
    <property type="protein sequence ID" value="TFB87269.1"/>
    <property type="molecule type" value="Genomic_DNA"/>
</dbReference>
<gene>
    <name evidence="2" type="ORF">E3O44_09085</name>
</gene>
<feature type="transmembrane region" description="Helical" evidence="1">
    <location>
        <begin position="79"/>
        <end position="98"/>
    </location>
</feature>
<dbReference type="InterPro" id="IPR025962">
    <property type="entry name" value="SdpI/YhfL"/>
</dbReference>